<dbReference type="InterPro" id="IPR036803">
    <property type="entry name" value="Porphobilinogen_deaminase_C_sf"/>
</dbReference>
<evidence type="ECO:0000256" key="9">
    <source>
        <dbReference type="SAM" id="SignalP"/>
    </source>
</evidence>
<reference evidence="12" key="2">
    <citation type="submission" date="2013-10" db="EMBL/GenBank/DDBJ databases">
        <authorList>
            <person name="Aslett M."/>
        </authorList>
    </citation>
    <scope>NUCLEOTIDE SEQUENCE [LARGE SCALE GENOMIC DNA]</scope>
    <source>
        <strain evidence="12">Weybridge</strain>
    </source>
</reference>
<dbReference type="GO" id="GO:0004418">
    <property type="term" value="F:hydroxymethylbilane synthase activity"/>
    <property type="evidence" value="ECO:0007669"/>
    <property type="project" value="UniProtKB-EC"/>
</dbReference>
<dbReference type="Gene3D" id="3.30.160.40">
    <property type="entry name" value="Porphobilinogen deaminase, C-terminal domain"/>
    <property type="match status" value="1"/>
</dbReference>
<dbReference type="PANTHER" id="PTHR11557:SF0">
    <property type="entry name" value="PORPHOBILINOGEN DEAMINASE"/>
    <property type="match status" value="1"/>
</dbReference>
<dbReference type="InterPro" id="IPR022419">
    <property type="entry name" value="Porphobilin_deaminase_cofac_BS"/>
</dbReference>
<evidence type="ECO:0000259" key="11">
    <source>
        <dbReference type="Pfam" id="PF03900"/>
    </source>
</evidence>
<organism evidence="12 13">
    <name type="scientific">Eimeria maxima</name>
    <name type="common">Coccidian parasite</name>
    <dbReference type="NCBI Taxonomy" id="5804"/>
    <lineage>
        <taxon>Eukaryota</taxon>
        <taxon>Sar</taxon>
        <taxon>Alveolata</taxon>
        <taxon>Apicomplexa</taxon>
        <taxon>Conoidasida</taxon>
        <taxon>Coccidia</taxon>
        <taxon>Eucoccidiorida</taxon>
        <taxon>Eimeriorina</taxon>
        <taxon>Eimeriidae</taxon>
        <taxon>Eimeria</taxon>
    </lineage>
</organism>
<dbReference type="OMA" id="VQCRSAD"/>
<protein>
    <recommendedName>
        <fullName evidence="4">hydroxymethylbilane synthase</fullName>
        <ecNumber evidence="4">2.5.1.61</ecNumber>
    </recommendedName>
    <alternativeName>
        <fullName evidence="7">Hydroxymethylbilane synthase</fullName>
    </alternativeName>
</protein>
<dbReference type="RefSeq" id="XP_013337551.1">
    <property type="nucleotide sequence ID" value="XM_013482097.1"/>
</dbReference>
<sequence>MQLLLLLLLLLLLQLSACSGKHLCGRTLGFAGVPLIGSSSSSRCRSNTSNSSCYCRNCDRSSNRYLPKPVGSQSHPTSPTAVAAAASADAAPAAAVAAAAEREKPLLRVGSRWSPLALAQAKEVLRLVVFAAADRFPAAVAAFLEEDEQQQQLQQQQQEELLLRREKLGEQCSELLKGTAAGELPAAAAAALQQRLRYGEVELVPHQTAADKQLQQQLLQLGGKGLFSKELDDALQQQQIHFAVHSLKDVNVLLPSSMTLAALLPREDPRDVLLFAAKQQQTIQPLLETITAAAGAANAAAAAAAAAANADAGGNSITVTETNFSSSSNNNSSGNNSSSCSSSSRDEILIGTSSLRRQALMLYLAGSSHATAAAAAGPAKEAAAAAARVRCVLLRGNVQTRLRKLREGVAHATLLAAAGLRRLSLLQQHPTSAAAAGLEILRLAAPYGDTVAVPLPEVCCTPAAAQGIIAAQCLSQDTSTLQLLLPINDSAAATAAAAERAFLQKLDGSCKTPLGAIAMLRNHQQQQQQQQNLEFKGFVGTPDGCRMFHVAAAAAVRTPQEAAEVGAAAANKIKAAAGSKFLSDIISQVQQGWGSLKP</sequence>
<dbReference type="GeneID" id="25337590"/>
<comment type="pathway">
    <text evidence="2">Porphyrin-containing compound metabolism; protoporphyrin-IX biosynthesis; coproporphyrinogen-III from 5-aminolevulinate: step 2/4.</text>
</comment>
<dbReference type="Pfam" id="PF03900">
    <property type="entry name" value="Porphobil_deamC"/>
    <property type="match status" value="1"/>
</dbReference>
<dbReference type="Pfam" id="PF01379">
    <property type="entry name" value="Porphobil_deam"/>
    <property type="match status" value="2"/>
</dbReference>
<evidence type="ECO:0000256" key="2">
    <source>
        <dbReference type="ARBA" id="ARBA00004735"/>
    </source>
</evidence>
<dbReference type="InterPro" id="IPR022417">
    <property type="entry name" value="Porphobilin_deaminase_N"/>
</dbReference>
<dbReference type="AlphaFoldDB" id="U6MA30"/>
<evidence type="ECO:0000256" key="7">
    <source>
        <dbReference type="ARBA" id="ARBA00033064"/>
    </source>
</evidence>
<evidence type="ECO:0000313" key="13">
    <source>
        <dbReference type="Proteomes" id="UP000030763"/>
    </source>
</evidence>
<keyword evidence="9" id="KW-0732">Signal</keyword>
<dbReference type="InterPro" id="IPR000860">
    <property type="entry name" value="HemC"/>
</dbReference>
<dbReference type="EC" id="2.5.1.61" evidence="4"/>
<feature type="domain" description="Porphobilinogen deaminase N-terminal" evidence="10">
    <location>
        <begin position="183"/>
        <end position="287"/>
    </location>
</feature>
<dbReference type="OrthoDB" id="564646at2759"/>
<reference evidence="12" key="1">
    <citation type="submission" date="2013-10" db="EMBL/GenBank/DDBJ databases">
        <title>Genomic analysis of the causative agents of coccidiosis in chickens.</title>
        <authorList>
            <person name="Reid A.J."/>
            <person name="Blake D."/>
            <person name="Billington K."/>
            <person name="Browne H."/>
            <person name="Dunn M."/>
            <person name="Hung S."/>
            <person name="Kawahara F."/>
            <person name="Miranda-Saavedra D."/>
            <person name="Mourier T."/>
            <person name="Nagra H."/>
            <person name="Otto T.D."/>
            <person name="Rawlings N."/>
            <person name="Sanchez A."/>
            <person name="Sanders M."/>
            <person name="Subramaniam C."/>
            <person name="Tay Y."/>
            <person name="Dear P."/>
            <person name="Doerig C."/>
            <person name="Gruber A."/>
            <person name="Parkinson J."/>
            <person name="Shirley M."/>
            <person name="Wan K.L."/>
            <person name="Berriman M."/>
            <person name="Tomley F."/>
            <person name="Pain A."/>
        </authorList>
    </citation>
    <scope>NUCLEOTIDE SEQUENCE [LARGE SCALE GENOMIC DNA]</scope>
    <source>
        <strain evidence="12">Weybridge</strain>
    </source>
</reference>
<keyword evidence="6" id="KW-0627">Porphyrin biosynthesis</keyword>
<comment type="similarity">
    <text evidence="3">Belongs to the HMBS family.</text>
</comment>
<feature type="signal peptide" evidence="9">
    <location>
        <begin position="1"/>
        <end position="20"/>
    </location>
</feature>
<feature type="region of interest" description="Disordered" evidence="8">
    <location>
        <begin position="323"/>
        <end position="344"/>
    </location>
</feature>
<dbReference type="VEuPathDB" id="ToxoDB:EMWEY_00036040"/>
<name>U6MA30_EIMMA</name>
<comment type="cofactor">
    <cofactor evidence="1">
        <name>dipyrromethane</name>
        <dbReference type="ChEBI" id="CHEBI:60342"/>
    </cofactor>
</comment>
<dbReference type="PRINTS" id="PR00151">
    <property type="entry name" value="PORPHBDMNASE"/>
</dbReference>
<accession>U6MA30</accession>
<dbReference type="PANTHER" id="PTHR11557">
    <property type="entry name" value="PORPHOBILINOGEN DEAMINASE"/>
    <property type="match status" value="1"/>
</dbReference>
<evidence type="ECO:0000256" key="3">
    <source>
        <dbReference type="ARBA" id="ARBA00005638"/>
    </source>
</evidence>
<dbReference type="GO" id="GO:0005737">
    <property type="term" value="C:cytoplasm"/>
    <property type="evidence" value="ECO:0007669"/>
    <property type="project" value="TreeGrafter"/>
</dbReference>
<evidence type="ECO:0000256" key="1">
    <source>
        <dbReference type="ARBA" id="ARBA00001916"/>
    </source>
</evidence>
<feature type="domain" description="Porphobilinogen deaminase C-terminal" evidence="11">
    <location>
        <begin position="494"/>
        <end position="574"/>
    </location>
</feature>
<keyword evidence="13" id="KW-1185">Reference proteome</keyword>
<dbReference type="InterPro" id="IPR022418">
    <property type="entry name" value="Porphobilinogen_deaminase_C"/>
</dbReference>
<dbReference type="UniPathway" id="UPA00251">
    <property type="reaction ID" value="UER00319"/>
</dbReference>
<evidence type="ECO:0000256" key="8">
    <source>
        <dbReference type="SAM" id="MobiDB-lite"/>
    </source>
</evidence>
<proteinExistence type="inferred from homology"/>
<dbReference type="SUPFAM" id="SSF54782">
    <property type="entry name" value="Porphobilinogen deaminase (hydroxymethylbilane synthase), C-terminal domain"/>
    <property type="match status" value="1"/>
</dbReference>
<feature type="compositionally biased region" description="Low complexity" evidence="8">
    <location>
        <begin position="325"/>
        <end position="343"/>
    </location>
</feature>
<dbReference type="GO" id="GO:0006782">
    <property type="term" value="P:protoporphyrinogen IX biosynthetic process"/>
    <property type="evidence" value="ECO:0007669"/>
    <property type="project" value="UniProtKB-UniPathway"/>
</dbReference>
<dbReference type="PROSITE" id="PS00533">
    <property type="entry name" value="PORPHOBILINOGEN_DEAM"/>
    <property type="match status" value="1"/>
</dbReference>
<dbReference type="Gene3D" id="3.40.190.10">
    <property type="entry name" value="Periplasmic binding protein-like II"/>
    <property type="match status" value="2"/>
</dbReference>
<evidence type="ECO:0000313" key="12">
    <source>
        <dbReference type="EMBL" id="CDJ60901.1"/>
    </source>
</evidence>
<dbReference type="SUPFAM" id="SSF53850">
    <property type="entry name" value="Periplasmic binding protein-like II"/>
    <property type="match status" value="2"/>
</dbReference>
<keyword evidence="5" id="KW-0808">Transferase</keyword>
<evidence type="ECO:0000256" key="5">
    <source>
        <dbReference type="ARBA" id="ARBA00022679"/>
    </source>
</evidence>
<dbReference type="EMBL" id="HG721953">
    <property type="protein sequence ID" value="CDJ60901.1"/>
    <property type="molecule type" value="Genomic_DNA"/>
</dbReference>
<feature type="domain" description="Porphobilinogen deaminase N-terminal" evidence="10">
    <location>
        <begin position="344"/>
        <end position="480"/>
    </location>
</feature>
<dbReference type="Proteomes" id="UP000030763">
    <property type="component" value="Unassembled WGS sequence"/>
</dbReference>
<gene>
    <name evidence="12" type="ORF">EMWEY_00036040</name>
</gene>
<evidence type="ECO:0000256" key="4">
    <source>
        <dbReference type="ARBA" id="ARBA00012655"/>
    </source>
</evidence>
<feature type="chain" id="PRO_5004673423" description="hydroxymethylbilane synthase" evidence="9">
    <location>
        <begin position="21"/>
        <end position="598"/>
    </location>
</feature>
<evidence type="ECO:0000259" key="10">
    <source>
        <dbReference type="Pfam" id="PF01379"/>
    </source>
</evidence>
<evidence type="ECO:0000256" key="6">
    <source>
        <dbReference type="ARBA" id="ARBA00023244"/>
    </source>
</evidence>